<evidence type="ECO:0000313" key="3">
    <source>
        <dbReference type="Proteomes" id="UP000244908"/>
    </source>
</evidence>
<name>A0A2Y9U1P4_9GAMM</name>
<dbReference type="PANTHER" id="PTHR46889:SF4">
    <property type="entry name" value="TRANSPOSASE INSO FOR INSERTION SEQUENCE ELEMENT IS911B-RELATED"/>
    <property type="match status" value="1"/>
</dbReference>
<dbReference type="InterPro" id="IPR050900">
    <property type="entry name" value="Transposase_IS3/IS150/IS904"/>
</dbReference>
<feature type="domain" description="Integrase catalytic" evidence="1">
    <location>
        <begin position="69"/>
        <end position="130"/>
    </location>
</feature>
<dbReference type="Pfam" id="PF00665">
    <property type="entry name" value="rve"/>
    <property type="match status" value="1"/>
</dbReference>
<dbReference type="GO" id="GO:0003676">
    <property type="term" value="F:nucleic acid binding"/>
    <property type="evidence" value="ECO:0007669"/>
    <property type="project" value="InterPro"/>
</dbReference>
<reference evidence="2 3" key="1">
    <citation type="journal article" date="2019" name="Int. J. Syst. Evol. Microbiol.">
        <title>Limnobaculum parvum gen. nov., sp. nov., isolated from a freshwater lake.</title>
        <authorList>
            <person name="Baek C."/>
            <person name="Shin S.K."/>
            <person name="Yi H."/>
        </authorList>
    </citation>
    <scope>NUCLEOTIDE SEQUENCE [LARGE SCALE GENOMIC DNA]</scope>
    <source>
        <strain evidence="2 3">HYN0051</strain>
    </source>
</reference>
<dbReference type="InterPro" id="IPR001584">
    <property type="entry name" value="Integrase_cat-core"/>
</dbReference>
<gene>
    <name evidence="2" type="ORF">HYN51_15840</name>
</gene>
<dbReference type="KEGG" id="lpv:HYN51_15840"/>
<dbReference type="InterPro" id="IPR012337">
    <property type="entry name" value="RNaseH-like_sf"/>
</dbReference>
<dbReference type="OrthoDB" id="9810995at2"/>
<dbReference type="EMBL" id="CP029185">
    <property type="protein sequence ID" value="AWH89875.1"/>
    <property type="molecule type" value="Genomic_DNA"/>
</dbReference>
<accession>A0A2Y9U1P4</accession>
<dbReference type="InterPro" id="IPR036397">
    <property type="entry name" value="RNaseH_sf"/>
</dbReference>
<dbReference type="Pfam" id="PF13276">
    <property type="entry name" value="HTH_21"/>
    <property type="match status" value="1"/>
</dbReference>
<dbReference type="InterPro" id="IPR025948">
    <property type="entry name" value="HTH-like_dom"/>
</dbReference>
<dbReference type="GO" id="GO:0015074">
    <property type="term" value="P:DNA integration"/>
    <property type="evidence" value="ECO:0007669"/>
    <property type="project" value="InterPro"/>
</dbReference>
<sequence length="130" mass="14769">MTQLHQNSRGSYGIRRLQSDLKDAPCFHGKTRLSRLMKLAGLKAANQPRYKVTTNSRHNHGIAPNLLDRDFNPIATNIAWIPDITYIKTDEGWLYLATVLDLFSRKIIGWSLSPRLKTPLIIDALNMAVK</sequence>
<dbReference type="RefSeq" id="WP_108901917.1">
    <property type="nucleotide sequence ID" value="NZ_CP029185.2"/>
</dbReference>
<dbReference type="PANTHER" id="PTHR46889">
    <property type="entry name" value="TRANSPOSASE INSF FOR INSERTION SEQUENCE IS3B-RELATED"/>
    <property type="match status" value="1"/>
</dbReference>
<organism evidence="2 3">
    <name type="scientific">Limnobaculum parvum</name>
    <dbReference type="NCBI Taxonomy" id="2172103"/>
    <lineage>
        <taxon>Bacteria</taxon>
        <taxon>Pseudomonadati</taxon>
        <taxon>Pseudomonadota</taxon>
        <taxon>Gammaproteobacteria</taxon>
        <taxon>Enterobacterales</taxon>
        <taxon>Budviciaceae</taxon>
        <taxon>Limnobaculum</taxon>
    </lineage>
</organism>
<dbReference type="PROSITE" id="PS50994">
    <property type="entry name" value="INTEGRASE"/>
    <property type="match status" value="1"/>
</dbReference>
<dbReference type="Proteomes" id="UP000244908">
    <property type="component" value="Chromosome"/>
</dbReference>
<protein>
    <recommendedName>
        <fullName evidence="1">Integrase catalytic domain-containing protein</fullName>
    </recommendedName>
</protein>
<proteinExistence type="predicted"/>
<evidence type="ECO:0000313" key="2">
    <source>
        <dbReference type="EMBL" id="AWH89875.1"/>
    </source>
</evidence>
<evidence type="ECO:0000259" key="1">
    <source>
        <dbReference type="PROSITE" id="PS50994"/>
    </source>
</evidence>
<keyword evidence="3" id="KW-1185">Reference proteome</keyword>
<dbReference type="AlphaFoldDB" id="A0A2Y9U1P4"/>
<dbReference type="Gene3D" id="3.30.420.10">
    <property type="entry name" value="Ribonuclease H-like superfamily/Ribonuclease H"/>
    <property type="match status" value="1"/>
</dbReference>
<dbReference type="SUPFAM" id="SSF53098">
    <property type="entry name" value="Ribonuclease H-like"/>
    <property type="match status" value="1"/>
</dbReference>